<dbReference type="InterPro" id="IPR001584">
    <property type="entry name" value="Integrase_cat-core"/>
</dbReference>
<feature type="region of interest" description="Disordered" evidence="1">
    <location>
        <begin position="330"/>
        <end position="391"/>
    </location>
</feature>
<feature type="region of interest" description="Disordered" evidence="1">
    <location>
        <begin position="495"/>
        <end position="536"/>
    </location>
</feature>
<feature type="compositionally biased region" description="Polar residues" evidence="1">
    <location>
        <begin position="257"/>
        <end position="268"/>
    </location>
</feature>
<dbReference type="SUPFAM" id="SSF53098">
    <property type="entry name" value="Ribonuclease H-like"/>
    <property type="match status" value="1"/>
</dbReference>
<protein>
    <submittedName>
        <fullName evidence="3">GIP protein</fullName>
    </submittedName>
</protein>
<feature type="compositionally biased region" description="Pro residues" evidence="1">
    <location>
        <begin position="440"/>
        <end position="450"/>
    </location>
</feature>
<sequence length="2268" mass="247223">MASASWAESVNRAMEGEESEVSAIDPMLLGGVSDDPKEPEYDQGLPTQAPSDPAMEDEQVDRRPLQERQAPAPVARLLPQSPGHSELSRMEKGAHWEIDDEELVPDYNRMLPRGVESGPCDRRNDQSLLPTNAMDVDRDDRVPQLAAGGSGGRVTNPAPAPVTSGGIPVEVSLLQANVGQLVQQQVSNIVQAQMAPLFTQLFDRLEAMEARQSRLDERARVAQQASTEADARALAGNFAASVRISASQGDGGHHGTTAAQRGEGSSASVARGRKAVETSRSHGRDEASADPSNVSGHADQGSGLGEQTGVVEVAGVPHAWRLTSDGLQLQPLSTRKPSTIVQPGSQNIFDGRAHSPFEATDSGSKLVRSRSASPAKKRATSEGRAQDIKGSRALRATISDPVPVRAPVFEAPARNSPESFVNPCKPRIVYPLSPGGTEIKPPPGGPPHSPIPDAQGQGTVLKQVPYPWPAPGGALWGSSPLTAPPGLSEEIRMGQECSGSAQPGPEYKSSGGDPLIQGLGSSGDVPANQGSRSGDQVSKGLEWFFDSMKKALTSYGDGEVRAEEVKTSLAELPKLVINEADKDLSPLLAGDWLTLSGPTMRDLSATSVQWWDQVLQAATDYYQAWLRATPDELVSTQKMTCIDAVALVYCTYQPGGLKVSIPDPTLLLAGLDGLTAKASDRAGSDISEEARQNMFKEVTAAIKQLTASAPAAAKEHQHVCALKNPQMKLSVGGDYRLDGGSHECYAKMFEDDCLLMRTLLLKADPEALRALAPRKVRTSFADHVAGGHVPFRADCRHCLEGRLRARPHRRQPAAESFVLSLDLMGPHRGGRDEVLDEVRYALVAVYTFPETLGVGGVAAPNDPDHGPPVDPEVQPWEEPEEPDPEEAAVAEAPVDLSDEAELPRVPMVELLWVEPLRRKTEAETLRATKRIKAAISLLGLPIVRIHTDAGKEFCNKSFRAWCSDNAFVKSCTGADDFRSNGRVENAIGVLKGRARTLLRAADSEWQDWPFALRHAAAQHRMFNFQRLGWKTEGLKPFNALVHVQERSWRIGEWGRRAVPARILAPAQEVERAYVVRTEDGNLRNVKVLFGGVREGPPVADDAPPERVQDLASLSDPSEQLLRSPAPAGVGWGGGGPGELARTGTRAGSIGAGGCDARDAREEPGERSGENQAEDQLRACAEGNGPTDMGCCESLESVEGLTVFEAPECGFFVDATSCEEDSSIGCMWDGEGFEAFENRALNLKMMIDRECEFLKREAQTLEDCAVSEEFLVKAVRALGQAQDKAVEKAPEEVEFSLLPDCEILSSHTVPLQEVYKHFHLWRKAAEQELQSLIEEKGAFKRASLADLKRLEERGTKVVMVPGKAIFTRKSGGRFKCRVVICGNFVPQGSGNGDSQGDQASLYAAGCEVSHVRQIAARGARVGWAGFLLDIKTAFLNSLLLDPIKPRTAPPPTMTENPAEIIAVKPPKILIAHGLAKSDEYFLCLRAVYGLPQSPRDWGITRDVTIAGMEIVVPPTDVTPEEMPSLDHSTREALGKVMKLVPSASDSQVWALRVANADCDLQPGPALAWIAVYVDDILIMGPRAVALAVVNKIKAAWETGSMKKIPQLIEGTASFFGIEFAWRGNQLILGQQGYIQDLMKRYPHVKLQTTPLPPGNFEIPELAVEEKDPNALRACQTSLGEMLWIATRTRPDLMYGVSKLASEMSRNPVATLPYIEHLLGYLFNTVDVALVYGPKVPTLGESGSVATVSGANVLEVHTDAGFAPLAGRSQECAILFQEGAIVTWLSSKQPFTAQSTAESELLSTMTGFNVGRAHQLLASELCGGDVRLVVLNDNQACLQIIQVDNASWRTRHLRIRAAALKEQYLADQVVVGYVSSSRNGADLGTKSVPLQRLQELMQVLGLGSLKDQGTLSPAPVANQSGVSVSQRALVSVVLLLCATEAETVRTEPDLSSEREWDFTIFVCMVAVCSIVVWEALKWLLRKGIWTFWVKLWGNRDIEEPEAELDTLSEVQPDHEDDLRELPQIGPPIPRPHEEPERQIAQMPVPQEVIRYVDDEVLIFAERAQAQEFERLTGVGAIEAGLRNRNLGQRIYREEPDIEPPEAPPLPPRPVQRADSEGVHREADARSQREQIAFPQAPLRPHLVWPVPVQLPNHEVLRTASPWGGPLSAVFQVPPAGVRDHFIYDAHRRPNVLIRWHGMPRLRLFCPSDARLPEVIRRQSLTGRRRTLIVHADGRTELRDDRFDDPTNARHCYDNAWRGRTELELRPEQNE</sequence>
<organism evidence="3 4">
    <name type="scientific">Symbiodinium natans</name>
    <dbReference type="NCBI Taxonomy" id="878477"/>
    <lineage>
        <taxon>Eukaryota</taxon>
        <taxon>Sar</taxon>
        <taxon>Alveolata</taxon>
        <taxon>Dinophyceae</taxon>
        <taxon>Suessiales</taxon>
        <taxon>Symbiodiniaceae</taxon>
        <taxon>Symbiodinium</taxon>
    </lineage>
</organism>
<evidence type="ECO:0000313" key="3">
    <source>
        <dbReference type="EMBL" id="CAE7311080.1"/>
    </source>
</evidence>
<dbReference type="InterPro" id="IPR012337">
    <property type="entry name" value="RNaseH-like_sf"/>
</dbReference>
<feature type="region of interest" description="Disordered" evidence="1">
    <location>
        <begin position="246"/>
        <end position="305"/>
    </location>
</feature>
<dbReference type="GO" id="GO:0015074">
    <property type="term" value="P:DNA integration"/>
    <property type="evidence" value="ECO:0007669"/>
    <property type="project" value="InterPro"/>
</dbReference>
<gene>
    <name evidence="3" type="primary">GIP</name>
    <name evidence="3" type="ORF">SNAT2548_LOCUS16346</name>
</gene>
<feature type="region of interest" description="Disordered" evidence="1">
    <location>
        <begin position="435"/>
        <end position="457"/>
    </location>
</feature>
<feature type="compositionally biased region" description="Pro residues" evidence="1">
    <location>
        <begin position="2098"/>
        <end position="2107"/>
    </location>
</feature>
<feature type="domain" description="Integrase catalytic" evidence="2">
    <location>
        <begin position="871"/>
        <end position="1044"/>
    </location>
</feature>
<evidence type="ECO:0000313" key="4">
    <source>
        <dbReference type="Proteomes" id="UP000604046"/>
    </source>
</evidence>
<reference evidence="3" key="1">
    <citation type="submission" date="2021-02" db="EMBL/GenBank/DDBJ databases">
        <authorList>
            <person name="Dougan E. K."/>
            <person name="Rhodes N."/>
            <person name="Thang M."/>
            <person name="Chan C."/>
        </authorList>
    </citation>
    <scope>NUCLEOTIDE SEQUENCE</scope>
</reference>
<proteinExistence type="predicted"/>
<dbReference type="PROSITE" id="PS50994">
    <property type="entry name" value="INTEGRASE"/>
    <property type="match status" value="1"/>
</dbReference>
<comment type="caution">
    <text evidence="3">The sequence shown here is derived from an EMBL/GenBank/DDBJ whole genome shotgun (WGS) entry which is preliminary data.</text>
</comment>
<dbReference type="CDD" id="cd09272">
    <property type="entry name" value="RNase_HI_RT_Ty1"/>
    <property type="match status" value="1"/>
</dbReference>
<feature type="compositionally biased region" description="Polar residues" evidence="1">
    <location>
        <begin position="330"/>
        <end position="348"/>
    </location>
</feature>
<evidence type="ECO:0000259" key="2">
    <source>
        <dbReference type="PROSITE" id="PS50994"/>
    </source>
</evidence>
<feature type="compositionally biased region" description="Acidic residues" evidence="1">
    <location>
        <begin position="875"/>
        <end position="888"/>
    </location>
</feature>
<feature type="region of interest" description="Disordered" evidence="1">
    <location>
        <begin position="1"/>
        <end position="92"/>
    </location>
</feature>
<keyword evidence="4" id="KW-1185">Reference proteome</keyword>
<feature type="region of interest" description="Disordered" evidence="1">
    <location>
        <begin position="1127"/>
        <end position="1173"/>
    </location>
</feature>
<feature type="compositionally biased region" description="Basic and acidic residues" evidence="1">
    <location>
        <begin position="379"/>
        <end position="390"/>
    </location>
</feature>
<evidence type="ECO:0000256" key="1">
    <source>
        <dbReference type="SAM" id="MobiDB-lite"/>
    </source>
</evidence>
<dbReference type="OrthoDB" id="413361at2759"/>
<feature type="region of interest" description="Disordered" evidence="1">
    <location>
        <begin position="2090"/>
        <end position="2110"/>
    </location>
</feature>
<dbReference type="InterPro" id="IPR036397">
    <property type="entry name" value="RNaseH_sf"/>
</dbReference>
<dbReference type="GO" id="GO:0003676">
    <property type="term" value="F:nucleic acid binding"/>
    <property type="evidence" value="ECO:0007669"/>
    <property type="project" value="InterPro"/>
</dbReference>
<feature type="region of interest" description="Disordered" evidence="1">
    <location>
        <begin position="857"/>
        <end position="890"/>
    </location>
</feature>
<feature type="compositionally biased region" description="Basic and acidic residues" evidence="1">
    <location>
        <begin position="274"/>
        <end position="287"/>
    </location>
</feature>
<accession>A0A812NRM2</accession>
<feature type="region of interest" description="Disordered" evidence="1">
    <location>
        <begin position="2011"/>
        <end position="2035"/>
    </location>
</feature>
<feature type="compositionally biased region" description="Basic and acidic residues" evidence="1">
    <location>
        <begin position="1155"/>
        <end position="1168"/>
    </location>
</feature>
<name>A0A812NRM2_9DINO</name>
<dbReference type="EMBL" id="CAJNDS010002079">
    <property type="protein sequence ID" value="CAE7311080.1"/>
    <property type="molecule type" value="Genomic_DNA"/>
</dbReference>
<dbReference type="Proteomes" id="UP000604046">
    <property type="component" value="Unassembled WGS sequence"/>
</dbReference>
<dbReference type="Gene3D" id="3.30.420.10">
    <property type="entry name" value="Ribonuclease H-like superfamily/Ribonuclease H"/>
    <property type="match status" value="1"/>
</dbReference>